<dbReference type="NCBIfam" id="TIGR00427">
    <property type="entry name" value="NAAT family transporter"/>
    <property type="match status" value="1"/>
</dbReference>
<proteinExistence type="inferred from homology"/>
<dbReference type="Proteomes" id="UP000622317">
    <property type="component" value="Unassembled WGS sequence"/>
</dbReference>
<dbReference type="Pfam" id="PF01914">
    <property type="entry name" value="MarC"/>
    <property type="match status" value="1"/>
</dbReference>
<dbReference type="RefSeq" id="WP_191617984.1">
    <property type="nucleotide sequence ID" value="NZ_JACYFG010000038.1"/>
</dbReference>
<sequence>MTLLEYGLYSFVSLFVIVEPITIAPVLLAMTPNDSVASRLRMVRIACLTAAGVLLVFALTGNALLSFLGITISAFQAAGGILLLLIALQMLQAKAETPERITPSETAAGRVKDDIAISPLAIPLLAGPGAISTSILLYQQAETWPHKAVLCLSITLVAIVSYGILRLASQGAKWLSPLVLRLTTRLMGLLLAALAVQFIFNGVRAAELFSPQ</sequence>
<keyword evidence="3" id="KW-1003">Cell membrane</keyword>
<comment type="caution">
    <text evidence="8">The sequence shown here is derived from an EMBL/GenBank/DDBJ whole genome shotgun (WGS) entry which is preliminary data.</text>
</comment>
<evidence type="ECO:0000256" key="7">
    <source>
        <dbReference type="RuleBase" id="RU362048"/>
    </source>
</evidence>
<dbReference type="PANTHER" id="PTHR33508">
    <property type="entry name" value="UPF0056 MEMBRANE PROTEIN YHCE"/>
    <property type="match status" value="1"/>
</dbReference>
<evidence type="ECO:0000313" key="9">
    <source>
        <dbReference type="Proteomes" id="UP000622317"/>
    </source>
</evidence>
<keyword evidence="9" id="KW-1185">Reference proteome</keyword>
<evidence type="ECO:0000313" key="8">
    <source>
        <dbReference type="EMBL" id="MBD5780877.1"/>
    </source>
</evidence>
<evidence type="ECO:0000256" key="1">
    <source>
        <dbReference type="ARBA" id="ARBA00004651"/>
    </source>
</evidence>
<dbReference type="EMBL" id="JACYFG010000038">
    <property type="protein sequence ID" value="MBD5780877.1"/>
    <property type="molecule type" value="Genomic_DNA"/>
</dbReference>
<keyword evidence="6 7" id="KW-0472">Membrane</keyword>
<evidence type="ECO:0000256" key="5">
    <source>
        <dbReference type="ARBA" id="ARBA00022989"/>
    </source>
</evidence>
<dbReference type="AlphaFoldDB" id="A0A927F9L8"/>
<feature type="transmembrane region" description="Helical" evidence="7">
    <location>
        <begin position="67"/>
        <end position="88"/>
    </location>
</feature>
<dbReference type="PANTHER" id="PTHR33508:SF1">
    <property type="entry name" value="UPF0056 MEMBRANE PROTEIN YHCE"/>
    <property type="match status" value="1"/>
</dbReference>
<keyword evidence="4 7" id="KW-0812">Transmembrane</keyword>
<reference evidence="8" key="1">
    <citation type="submission" date="2020-09" db="EMBL/GenBank/DDBJ databases">
        <title>Pelagicoccus enzymogenes sp. nov. with an EPS production, isolated from marine sediment.</title>
        <authorList>
            <person name="Feng X."/>
        </authorList>
    </citation>
    <scope>NUCLEOTIDE SEQUENCE</scope>
    <source>
        <strain evidence="8">NFK12</strain>
    </source>
</reference>
<feature type="transmembrane region" description="Helical" evidence="7">
    <location>
        <begin position="6"/>
        <end position="30"/>
    </location>
</feature>
<evidence type="ECO:0000256" key="2">
    <source>
        <dbReference type="ARBA" id="ARBA00009784"/>
    </source>
</evidence>
<dbReference type="InterPro" id="IPR002771">
    <property type="entry name" value="Multi_antbiot-R_MarC"/>
</dbReference>
<dbReference type="GO" id="GO:0005886">
    <property type="term" value="C:plasma membrane"/>
    <property type="evidence" value="ECO:0007669"/>
    <property type="project" value="UniProtKB-SubCell"/>
</dbReference>
<evidence type="ECO:0000256" key="3">
    <source>
        <dbReference type="ARBA" id="ARBA00022475"/>
    </source>
</evidence>
<gene>
    <name evidence="8" type="ORF">IEN85_15365</name>
</gene>
<name>A0A927F9L8_9BACT</name>
<feature type="transmembrane region" description="Helical" evidence="7">
    <location>
        <begin position="42"/>
        <end position="61"/>
    </location>
</feature>
<comment type="subcellular location">
    <subcellularLocation>
        <location evidence="1 7">Cell membrane</location>
        <topology evidence="1 7">Multi-pass membrane protein</topology>
    </subcellularLocation>
</comment>
<protein>
    <recommendedName>
        <fullName evidence="7">UPF0056 membrane protein</fullName>
    </recommendedName>
</protein>
<feature type="transmembrane region" description="Helical" evidence="7">
    <location>
        <begin position="186"/>
        <end position="206"/>
    </location>
</feature>
<keyword evidence="5 7" id="KW-1133">Transmembrane helix</keyword>
<comment type="similarity">
    <text evidence="2 7">Belongs to the UPF0056 (MarC) family.</text>
</comment>
<organism evidence="8 9">
    <name type="scientific">Pelagicoccus enzymogenes</name>
    <dbReference type="NCBI Taxonomy" id="2773457"/>
    <lineage>
        <taxon>Bacteria</taxon>
        <taxon>Pseudomonadati</taxon>
        <taxon>Verrucomicrobiota</taxon>
        <taxon>Opitutia</taxon>
        <taxon>Puniceicoccales</taxon>
        <taxon>Pelagicoccaceae</taxon>
        <taxon>Pelagicoccus</taxon>
    </lineage>
</organism>
<feature type="transmembrane region" description="Helical" evidence="7">
    <location>
        <begin position="120"/>
        <end position="138"/>
    </location>
</feature>
<accession>A0A927F9L8</accession>
<evidence type="ECO:0000256" key="4">
    <source>
        <dbReference type="ARBA" id="ARBA00022692"/>
    </source>
</evidence>
<feature type="transmembrane region" description="Helical" evidence="7">
    <location>
        <begin position="144"/>
        <end position="165"/>
    </location>
</feature>
<evidence type="ECO:0000256" key="6">
    <source>
        <dbReference type="ARBA" id="ARBA00023136"/>
    </source>
</evidence>